<dbReference type="Proteomes" id="UP001153269">
    <property type="component" value="Unassembled WGS sequence"/>
</dbReference>
<evidence type="ECO:0000313" key="2">
    <source>
        <dbReference type="EMBL" id="CAB1451457.1"/>
    </source>
</evidence>
<dbReference type="AlphaFoldDB" id="A0A9N7Z6C6"/>
<evidence type="ECO:0000256" key="1">
    <source>
        <dbReference type="SAM" id="MobiDB-lite"/>
    </source>
</evidence>
<proteinExistence type="predicted"/>
<feature type="region of interest" description="Disordered" evidence="1">
    <location>
        <begin position="30"/>
        <end position="49"/>
    </location>
</feature>
<evidence type="ECO:0000313" key="3">
    <source>
        <dbReference type="Proteomes" id="UP001153269"/>
    </source>
</evidence>
<organism evidence="2 3">
    <name type="scientific">Pleuronectes platessa</name>
    <name type="common">European plaice</name>
    <dbReference type="NCBI Taxonomy" id="8262"/>
    <lineage>
        <taxon>Eukaryota</taxon>
        <taxon>Metazoa</taxon>
        <taxon>Chordata</taxon>
        <taxon>Craniata</taxon>
        <taxon>Vertebrata</taxon>
        <taxon>Euteleostomi</taxon>
        <taxon>Actinopterygii</taxon>
        <taxon>Neopterygii</taxon>
        <taxon>Teleostei</taxon>
        <taxon>Neoteleostei</taxon>
        <taxon>Acanthomorphata</taxon>
        <taxon>Carangaria</taxon>
        <taxon>Pleuronectiformes</taxon>
        <taxon>Pleuronectoidei</taxon>
        <taxon>Pleuronectidae</taxon>
        <taxon>Pleuronectes</taxon>
    </lineage>
</organism>
<sequence>MPLQYELFKASWFLYPSCSSFHRHFRGMQKSLHEGGRQSPTLPRAKCSPPRFQPTLCAAGRKLERERGGRALLTSLGLGGVRQKHHAPGYRLSSLYPKTVRKEKATAEGNGYPPDSL</sequence>
<name>A0A9N7Z6C6_PLEPL</name>
<gene>
    <name evidence="2" type="ORF">PLEPLA_LOCUS39151</name>
</gene>
<keyword evidence="3" id="KW-1185">Reference proteome</keyword>
<protein>
    <submittedName>
        <fullName evidence="2">Uncharacterized protein</fullName>
    </submittedName>
</protein>
<comment type="caution">
    <text evidence="2">The sequence shown here is derived from an EMBL/GenBank/DDBJ whole genome shotgun (WGS) entry which is preliminary data.</text>
</comment>
<accession>A0A9N7Z6C6</accession>
<reference evidence="2" key="1">
    <citation type="submission" date="2020-03" db="EMBL/GenBank/DDBJ databases">
        <authorList>
            <person name="Weist P."/>
        </authorList>
    </citation>
    <scope>NUCLEOTIDE SEQUENCE</scope>
</reference>
<dbReference type="EMBL" id="CADEAL010004090">
    <property type="protein sequence ID" value="CAB1451457.1"/>
    <property type="molecule type" value="Genomic_DNA"/>
</dbReference>